<dbReference type="RefSeq" id="WP_377095139.1">
    <property type="nucleotide sequence ID" value="NZ_JBHSJM010000001.1"/>
</dbReference>
<keyword evidence="1" id="KW-0732">Signal</keyword>
<sequence length="182" mass="19641">MTALRLLAVAACAAVFTSCSSSVDMPKGNSKGYQSARLVKRAPNEVSQTAVEKQVHGLIQNSLKQQFSSRGLAYNQPNADLVVAYMVIYQDNAMTTSYDDYFGYGRDANAILGLAHERGVIKGDRPDYFERAGLVVDVVDAKTNKLVFRNVAVGDIVKGASSSQRAARVNAAVNEALAPFFK</sequence>
<name>A0ABW5DZW2_9BACT</name>
<dbReference type="Proteomes" id="UP001597297">
    <property type="component" value="Unassembled WGS sequence"/>
</dbReference>
<feature type="signal peptide" evidence="1">
    <location>
        <begin position="1"/>
        <end position="21"/>
    </location>
</feature>
<evidence type="ECO:0000256" key="1">
    <source>
        <dbReference type="SAM" id="SignalP"/>
    </source>
</evidence>
<proteinExistence type="predicted"/>
<gene>
    <name evidence="3" type="ORF">ACFSQZ_05230</name>
</gene>
<feature type="chain" id="PRO_5045419336" evidence="1">
    <location>
        <begin position="22"/>
        <end position="182"/>
    </location>
</feature>
<evidence type="ECO:0000313" key="3">
    <source>
        <dbReference type="EMBL" id="MFD2275862.1"/>
    </source>
</evidence>
<organism evidence="3 4">
    <name type="scientific">Rubritalea spongiae</name>
    <dbReference type="NCBI Taxonomy" id="430797"/>
    <lineage>
        <taxon>Bacteria</taxon>
        <taxon>Pseudomonadati</taxon>
        <taxon>Verrucomicrobiota</taxon>
        <taxon>Verrucomicrobiia</taxon>
        <taxon>Verrucomicrobiales</taxon>
        <taxon>Rubritaleaceae</taxon>
        <taxon>Rubritalea</taxon>
    </lineage>
</organism>
<dbReference type="InterPro" id="IPR025411">
    <property type="entry name" value="DUF4136"/>
</dbReference>
<feature type="domain" description="DUF4136" evidence="2">
    <location>
        <begin position="51"/>
        <end position="180"/>
    </location>
</feature>
<keyword evidence="4" id="KW-1185">Reference proteome</keyword>
<evidence type="ECO:0000313" key="4">
    <source>
        <dbReference type="Proteomes" id="UP001597297"/>
    </source>
</evidence>
<comment type="caution">
    <text evidence="3">The sequence shown here is derived from an EMBL/GenBank/DDBJ whole genome shotgun (WGS) entry which is preliminary data.</text>
</comment>
<dbReference type="PROSITE" id="PS51257">
    <property type="entry name" value="PROKAR_LIPOPROTEIN"/>
    <property type="match status" value="1"/>
</dbReference>
<reference evidence="4" key="1">
    <citation type="journal article" date="2019" name="Int. J. Syst. Evol. Microbiol.">
        <title>The Global Catalogue of Microorganisms (GCM) 10K type strain sequencing project: providing services to taxonomists for standard genome sequencing and annotation.</title>
        <authorList>
            <consortium name="The Broad Institute Genomics Platform"/>
            <consortium name="The Broad Institute Genome Sequencing Center for Infectious Disease"/>
            <person name="Wu L."/>
            <person name="Ma J."/>
        </authorList>
    </citation>
    <scope>NUCLEOTIDE SEQUENCE [LARGE SCALE GENOMIC DNA]</scope>
    <source>
        <strain evidence="4">JCM 16545</strain>
    </source>
</reference>
<protein>
    <submittedName>
        <fullName evidence="3">DUF4136 domain-containing protein</fullName>
    </submittedName>
</protein>
<evidence type="ECO:0000259" key="2">
    <source>
        <dbReference type="Pfam" id="PF13590"/>
    </source>
</evidence>
<dbReference type="EMBL" id="JBHUJC010000013">
    <property type="protein sequence ID" value="MFD2275862.1"/>
    <property type="molecule type" value="Genomic_DNA"/>
</dbReference>
<dbReference type="Gene3D" id="3.30.160.670">
    <property type="match status" value="1"/>
</dbReference>
<accession>A0ABW5DZW2</accession>
<dbReference type="Pfam" id="PF13590">
    <property type="entry name" value="DUF4136"/>
    <property type="match status" value="1"/>
</dbReference>